<accession>A0ABT1A2M8</accession>
<protein>
    <recommendedName>
        <fullName evidence="4">Cation efflux family protein</fullName>
    </recommendedName>
</protein>
<evidence type="ECO:0000256" key="1">
    <source>
        <dbReference type="SAM" id="Phobius"/>
    </source>
</evidence>
<sequence length="162" mass="17928">MRDDHRSRRPRRVGLVRWLVRGRVELTTVVSGALAVDSAGPWISGLLAAVGGVLIAAVPGVRHGVIRAYQLVVLPHRVRSALTEACAVDLRGRLPWVLWALPAGPYAVLVEVKLRAGVTFEDLYDAVPNIRTACAAPEVRVLMRRRPDRLAVLLIRPRWGLW</sequence>
<reference evidence="2" key="1">
    <citation type="submission" date="2021-04" db="EMBL/GenBank/DDBJ databases">
        <title>Pseudonocardia sp. nov., isolated from sandy soil of mangrove forest.</title>
        <authorList>
            <person name="Zan Z."/>
            <person name="Huang R."/>
            <person name="Liu W."/>
        </authorList>
    </citation>
    <scope>NUCLEOTIDE SEQUENCE</scope>
    <source>
        <strain evidence="2">S2-4</strain>
    </source>
</reference>
<keyword evidence="1" id="KW-0472">Membrane</keyword>
<gene>
    <name evidence="2" type="ORF">KDL28_19610</name>
</gene>
<evidence type="ECO:0000313" key="2">
    <source>
        <dbReference type="EMBL" id="MCO1657268.1"/>
    </source>
</evidence>
<keyword evidence="1" id="KW-0812">Transmembrane</keyword>
<dbReference type="RefSeq" id="WP_252440789.1">
    <property type="nucleotide sequence ID" value="NZ_JAGSOV010000040.1"/>
</dbReference>
<feature type="transmembrane region" description="Helical" evidence="1">
    <location>
        <begin position="42"/>
        <end position="61"/>
    </location>
</feature>
<dbReference type="EMBL" id="JAGSOV010000040">
    <property type="protein sequence ID" value="MCO1657268.1"/>
    <property type="molecule type" value="Genomic_DNA"/>
</dbReference>
<feature type="transmembrane region" description="Helical" evidence="1">
    <location>
        <begin position="20"/>
        <end position="36"/>
    </location>
</feature>
<evidence type="ECO:0000313" key="3">
    <source>
        <dbReference type="Proteomes" id="UP001165283"/>
    </source>
</evidence>
<name>A0ABT1A2M8_9PSEU</name>
<keyword evidence="3" id="KW-1185">Reference proteome</keyword>
<comment type="caution">
    <text evidence="2">The sequence shown here is derived from an EMBL/GenBank/DDBJ whole genome shotgun (WGS) entry which is preliminary data.</text>
</comment>
<organism evidence="2 3">
    <name type="scientific">Pseudonocardia humida</name>
    <dbReference type="NCBI Taxonomy" id="2800819"/>
    <lineage>
        <taxon>Bacteria</taxon>
        <taxon>Bacillati</taxon>
        <taxon>Actinomycetota</taxon>
        <taxon>Actinomycetes</taxon>
        <taxon>Pseudonocardiales</taxon>
        <taxon>Pseudonocardiaceae</taxon>
        <taxon>Pseudonocardia</taxon>
    </lineage>
</organism>
<keyword evidence="1" id="KW-1133">Transmembrane helix</keyword>
<dbReference type="Proteomes" id="UP001165283">
    <property type="component" value="Unassembled WGS sequence"/>
</dbReference>
<proteinExistence type="predicted"/>
<evidence type="ECO:0008006" key="4">
    <source>
        <dbReference type="Google" id="ProtNLM"/>
    </source>
</evidence>